<dbReference type="SUPFAM" id="SSF54427">
    <property type="entry name" value="NTF2-like"/>
    <property type="match status" value="1"/>
</dbReference>
<comment type="caution">
    <text evidence="1">The sequence shown here is derived from an EMBL/GenBank/DDBJ whole genome shotgun (WGS) entry which is preliminary data.</text>
</comment>
<dbReference type="EMBL" id="JAOVQN010000022">
    <property type="protein sequence ID" value="MCU9839808.1"/>
    <property type="molecule type" value="Genomic_DNA"/>
</dbReference>
<evidence type="ECO:0000313" key="1">
    <source>
        <dbReference type="EMBL" id="MCU9839808.1"/>
    </source>
</evidence>
<evidence type="ECO:0000313" key="2">
    <source>
        <dbReference type="Proteomes" id="UP001321014"/>
    </source>
</evidence>
<dbReference type="RefSeq" id="WP_263389717.1">
    <property type="nucleotide sequence ID" value="NZ_JAOVQN010000022.1"/>
</dbReference>
<dbReference type="Pfam" id="PF07366">
    <property type="entry name" value="SnoaL"/>
    <property type="match status" value="1"/>
</dbReference>
<keyword evidence="2" id="KW-1185">Reference proteome</keyword>
<dbReference type="InterPro" id="IPR032710">
    <property type="entry name" value="NTF2-like_dom_sf"/>
</dbReference>
<dbReference type="Gene3D" id="3.10.450.50">
    <property type="match status" value="1"/>
</dbReference>
<reference evidence="1 2" key="1">
    <citation type="submission" date="2022-10" db="EMBL/GenBank/DDBJ databases">
        <title>Ruegeria sp. nov., isolated from ocean surface water.</title>
        <authorList>
            <person name="He W."/>
            <person name="Wang L."/>
            <person name="Zhang D.-F."/>
        </authorList>
    </citation>
    <scope>NUCLEOTIDE SEQUENCE [LARGE SCALE GENOMIC DNA]</scope>
    <source>
        <strain evidence="1 2">WL0004</strain>
    </source>
</reference>
<protein>
    <submittedName>
        <fullName evidence="1">Ester cyclase</fullName>
    </submittedName>
</protein>
<dbReference type="Proteomes" id="UP001321014">
    <property type="component" value="Unassembled WGS sequence"/>
</dbReference>
<dbReference type="InterPro" id="IPR009959">
    <property type="entry name" value="Cyclase_SnoaL-like"/>
</dbReference>
<proteinExistence type="predicted"/>
<organism evidence="1 2">
    <name type="scientific">Ruegeria marisflavi</name>
    <dbReference type="NCBI Taxonomy" id="2984152"/>
    <lineage>
        <taxon>Bacteria</taxon>
        <taxon>Pseudomonadati</taxon>
        <taxon>Pseudomonadota</taxon>
        <taxon>Alphaproteobacteria</taxon>
        <taxon>Rhodobacterales</taxon>
        <taxon>Roseobacteraceae</taxon>
        <taxon>Ruegeria</taxon>
    </lineage>
</organism>
<sequence length="153" mass="17454">MLYLTAMEDQMDKSELLKEWYSQVWEQGNIDAIDEFFAADTMADGLIPEMQVGADDFRDFVSAFKYHLGEIRVDIPKIIENGDWASAILHVHTSRADNGAPIEVTGQVMVRYKDNKIVEAYNQFDLISLFEQLGQMPADTLPICMTGQRLEWA</sequence>
<accession>A0ABT2WV89</accession>
<gene>
    <name evidence="1" type="ORF">OEZ49_18695</name>
</gene>
<name>A0ABT2WV89_9RHOB</name>